<keyword evidence="4" id="KW-1185">Reference proteome</keyword>
<evidence type="ECO:0000313" key="3">
    <source>
        <dbReference type="EMBL" id="KAK9081705.1"/>
    </source>
</evidence>
<name>A0AAP0HG66_9MAGN</name>
<dbReference type="GO" id="GO:0051639">
    <property type="term" value="P:actin filament network formation"/>
    <property type="evidence" value="ECO:0007669"/>
    <property type="project" value="TreeGrafter"/>
</dbReference>
<dbReference type="InterPro" id="IPR039959">
    <property type="entry name" value="Fimbrin/Plastin"/>
</dbReference>
<keyword evidence="1" id="KW-0677">Repeat</keyword>
<dbReference type="EMBL" id="JBBNAF010000048">
    <property type="protein sequence ID" value="KAK9081705.1"/>
    <property type="molecule type" value="Genomic_DNA"/>
</dbReference>
<dbReference type="GO" id="GO:0051015">
    <property type="term" value="F:actin filament binding"/>
    <property type="evidence" value="ECO:0007669"/>
    <property type="project" value="InterPro"/>
</dbReference>
<dbReference type="GO" id="GO:0032432">
    <property type="term" value="C:actin filament bundle"/>
    <property type="evidence" value="ECO:0007669"/>
    <property type="project" value="TreeGrafter"/>
</dbReference>
<dbReference type="GO" id="GO:0005737">
    <property type="term" value="C:cytoplasm"/>
    <property type="evidence" value="ECO:0007669"/>
    <property type="project" value="TreeGrafter"/>
</dbReference>
<reference evidence="3 4" key="1">
    <citation type="submission" date="2024-01" db="EMBL/GenBank/DDBJ databases">
        <title>Genome assemblies of Stephania.</title>
        <authorList>
            <person name="Yang L."/>
        </authorList>
    </citation>
    <scope>NUCLEOTIDE SEQUENCE [LARGE SCALE GENOMIC DNA]</scope>
    <source>
        <strain evidence="3">YNDBR</strain>
        <tissue evidence="3">Leaf</tissue>
    </source>
</reference>
<dbReference type="GO" id="GO:0005884">
    <property type="term" value="C:actin filament"/>
    <property type="evidence" value="ECO:0007669"/>
    <property type="project" value="TreeGrafter"/>
</dbReference>
<keyword evidence="2" id="KW-0009">Actin-binding</keyword>
<proteinExistence type="predicted"/>
<evidence type="ECO:0000313" key="4">
    <source>
        <dbReference type="Proteomes" id="UP001420932"/>
    </source>
</evidence>
<organism evidence="3 4">
    <name type="scientific">Stephania yunnanensis</name>
    <dbReference type="NCBI Taxonomy" id="152371"/>
    <lineage>
        <taxon>Eukaryota</taxon>
        <taxon>Viridiplantae</taxon>
        <taxon>Streptophyta</taxon>
        <taxon>Embryophyta</taxon>
        <taxon>Tracheophyta</taxon>
        <taxon>Spermatophyta</taxon>
        <taxon>Magnoliopsida</taxon>
        <taxon>Ranunculales</taxon>
        <taxon>Menispermaceae</taxon>
        <taxon>Menispermoideae</taxon>
        <taxon>Cissampelideae</taxon>
        <taxon>Stephania</taxon>
    </lineage>
</organism>
<dbReference type="InterPro" id="IPR036872">
    <property type="entry name" value="CH_dom_sf"/>
</dbReference>
<dbReference type="Proteomes" id="UP001420932">
    <property type="component" value="Unassembled WGS sequence"/>
</dbReference>
<dbReference type="PANTHER" id="PTHR19961">
    <property type="entry name" value="FIMBRIN/PLASTIN"/>
    <property type="match status" value="1"/>
</dbReference>
<sequence>MSTDEPGEEKIGDYPRARSHYIEYQIFNRFARSRNPIACCLIHRVLKGLRGFREMTDQELQLELNEAGTRLGDPPSSVDDLLGILDDGEAYAYTANTLAPNIPVVSTLDTKDPKKGRTNYSRCERNWTLKDILVQKILWRDEEKNLNATYIISVARKLGCSIFLLPEDIIERGEVWNFPITTHYGNMFLPVNFPGDAFVEDNRLLFLCPHSYHLGARVHMKATLLSMLKLKIYDTSQLFTYAIGFSSFILPPRWT</sequence>
<dbReference type="PANTHER" id="PTHR19961:SF18">
    <property type="entry name" value="FI19014P1"/>
    <property type="match status" value="1"/>
</dbReference>
<accession>A0AAP0HG66</accession>
<evidence type="ECO:0000256" key="1">
    <source>
        <dbReference type="ARBA" id="ARBA00022737"/>
    </source>
</evidence>
<comment type="caution">
    <text evidence="3">The sequence shown here is derived from an EMBL/GenBank/DDBJ whole genome shotgun (WGS) entry which is preliminary data.</text>
</comment>
<dbReference type="GO" id="GO:0051017">
    <property type="term" value="P:actin filament bundle assembly"/>
    <property type="evidence" value="ECO:0007669"/>
    <property type="project" value="InterPro"/>
</dbReference>
<dbReference type="Gene3D" id="1.10.418.10">
    <property type="entry name" value="Calponin-like domain"/>
    <property type="match status" value="1"/>
</dbReference>
<evidence type="ECO:0000256" key="2">
    <source>
        <dbReference type="ARBA" id="ARBA00023203"/>
    </source>
</evidence>
<gene>
    <name evidence="3" type="ORF">Syun_031811</name>
</gene>
<dbReference type="AlphaFoldDB" id="A0AAP0HG66"/>
<dbReference type="SUPFAM" id="SSF47576">
    <property type="entry name" value="Calponin-homology domain, CH-domain"/>
    <property type="match status" value="1"/>
</dbReference>
<protein>
    <submittedName>
        <fullName evidence="3">Uncharacterized protein</fullName>
    </submittedName>
</protein>